<dbReference type="SUPFAM" id="SSF50156">
    <property type="entry name" value="PDZ domain-like"/>
    <property type="match status" value="1"/>
</dbReference>
<dbReference type="InterPro" id="IPR043504">
    <property type="entry name" value="Peptidase_S1_PA_chymotrypsin"/>
</dbReference>
<dbReference type="Gene3D" id="2.30.42.10">
    <property type="match status" value="1"/>
</dbReference>
<dbReference type="SUPFAM" id="SSF50494">
    <property type="entry name" value="Trypsin-like serine proteases"/>
    <property type="match status" value="1"/>
</dbReference>
<dbReference type="Gene3D" id="2.40.10.120">
    <property type="match status" value="1"/>
</dbReference>
<reference evidence="4 5" key="1">
    <citation type="submission" date="2020-04" db="EMBL/GenBank/DDBJ databases">
        <title>Luteolibacter sp. G-1-1-1 isolated from soil.</title>
        <authorList>
            <person name="Dahal R.H."/>
        </authorList>
    </citation>
    <scope>NUCLEOTIDE SEQUENCE [LARGE SCALE GENOMIC DNA]</scope>
    <source>
        <strain evidence="4 5">G-1-1-1</strain>
    </source>
</reference>
<dbReference type="EMBL" id="CP051774">
    <property type="protein sequence ID" value="QJE97720.1"/>
    <property type="molecule type" value="Genomic_DNA"/>
</dbReference>
<dbReference type="InterPro" id="IPR009003">
    <property type="entry name" value="Peptidase_S1_PA"/>
</dbReference>
<evidence type="ECO:0000256" key="1">
    <source>
        <dbReference type="ARBA" id="ARBA00010541"/>
    </source>
</evidence>
<dbReference type="InterPro" id="IPR036034">
    <property type="entry name" value="PDZ_sf"/>
</dbReference>
<evidence type="ECO:0000256" key="2">
    <source>
        <dbReference type="SAM" id="MobiDB-lite"/>
    </source>
</evidence>
<feature type="region of interest" description="Disordered" evidence="2">
    <location>
        <begin position="358"/>
        <end position="395"/>
    </location>
</feature>
<dbReference type="Proteomes" id="UP000501812">
    <property type="component" value="Chromosome"/>
</dbReference>
<dbReference type="InterPro" id="IPR001478">
    <property type="entry name" value="PDZ"/>
</dbReference>
<dbReference type="PANTHER" id="PTHR22939:SF129">
    <property type="entry name" value="SERINE PROTEASE HTRA2, MITOCHONDRIAL"/>
    <property type="match status" value="1"/>
</dbReference>
<feature type="domain" description="PDZ" evidence="3">
    <location>
        <begin position="175"/>
        <end position="232"/>
    </location>
</feature>
<dbReference type="PANTHER" id="PTHR22939">
    <property type="entry name" value="SERINE PROTEASE FAMILY S1C HTRA-RELATED"/>
    <property type="match status" value="1"/>
</dbReference>
<dbReference type="Pfam" id="PF13180">
    <property type="entry name" value="PDZ_2"/>
    <property type="match status" value="1"/>
</dbReference>
<keyword evidence="5" id="KW-1185">Reference proteome</keyword>
<organism evidence="4 5">
    <name type="scientific">Luteolibacter luteus</name>
    <dbReference type="NCBI Taxonomy" id="2728835"/>
    <lineage>
        <taxon>Bacteria</taxon>
        <taxon>Pseudomonadati</taxon>
        <taxon>Verrucomicrobiota</taxon>
        <taxon>Verrucomicrobiia</taxon>
        <taxon>Verrucomicrobiales</taxon>
        <taxon>Verrucomicrobiaceae</taxon>
        <taxon>Luteolibacter</taxon>
    </lineage>
</organism>
<dbReference type="SMART" id="SM00228">
    <property type="entry name" value="PDZ"/>
    <property type="match status" value="1"/>
</dbReference>
<comment type="similarity">
    <text evidence="1">Belongs to the peptidase S1C family.</text>
</comment>
<evidence type="ECO:0000259" key="3">
    <source>
        <dbReference type="PROSITE" id="PS50106"/>
    </source>
</evidence>
<name>A0A858RNJ2_9BACT</name>
<protein>
    <submittedName>
        <fullName evidence="4">PDZ domain-containing protein</fullName>
    </submittedName>
</protein>
<evidence type="ECO:0000313" key="5">
    <source>
        <dbReference type="Proteomes" id="UP000501812"/>
    </source>
</evidence>
<dbReference type="Gene3D" id="2.40.10.10">
    <property type="entry name" value="Trypsin-like serine proteases"/>
    <property type="match status" value="1"/>
</dbReference>
<sequence length="421" mass="45253">MKTNSLLILANAALLAGASAQRTQQRSGDIDPDSLVRPEEVRAVQDQTIQLFDAIRPASRAAVESTVWVWANTGRGSKPVSFGTVIDDGTKVLTKWSEIAMAKGAVQVVGGDGMTAKAKVVGVYQDDDLALLQLEGPHFRPVTLKAGEAPKLGRFLVAASPDDTPASVGVVAVEARSLREQDQAFLGIKMDPRHKGKGVMIQEVVPEGGAADAGLKVGDIISSIGNREVNSLFEMKNALSGRGPGEKLDVHYLRKGAEASVQVELKAGQKAANFEFPNARLRVMERMGTELSLVRTGFPSVIQTDMQLDRKRCGGPVVDLDGNVVGIAIARADRTRSFIVPAAHLTELLAKAPVTPEEAQAMAEEEEEQMQAAIDDALPRSQRAPRAVPIEPGAADRLRRNLEDMGRLMEKMRAEMEGIEE</sequence>
<accession>A0A858RNJ2</accession>
<gene>
    <name evidence="4" type="ORF">HHL09_18675</name>
</gene>
<dbReference type="AlphaFoldDB" id="A0A858RNJ2"/>
<proteinExistence type="inferred from homology"/>
<evidence type="ECO:0000313" key="4">
    <source>
        <dbReference type="EMBL" id="QJE97720.1"/>
    </source>
</evidence>
<dbReference type="KEGG" id="luo:HHL09_18675"/>
<dbReference type="RefSeq" id="WP_169456146.1">
    <property type="nucleotide sequence ID" value="NZ_CP051774.1"/>
</dbReference>
<dbReference type="PROSITE" id="PS50106">
    <property type="entry name" value="PDZ"/>
    <property type="match status" value="1"/>
</dbReference>